<dbReference type="EMBL" id="CP109441">
    <property type="protein sequence ID" value="WUV50878.1"/>
    <property type="molecule type" value="Genomic_DNA"/>
</dbReference>
<evidence type="ECO:0000256" key="2">
    <source>
        <dbReference type="ARBA" id="ARBA00006433"/>
    </source>
</evidence>
<feature type="transmembrane region" description="Helical" evidence="11">
    <location>
        <begin position="286"/>
        <end position="307"/>
    </location>
</feature>
<evidence type="ECO:0000313" key="14">
    <source>
        <dbReference type="Proteomes" id="UP001432062"/>
    </source>
</evidence>
<feature type="transmembrane region" description="Helical" evidence="11">
    <location>
        <begin position="65"/>
        <end position="82"/>
    </location>
</feature>
<evidence type="ECO:0000256" key="9">
    <source>
        <dbReference type="ARBA" id="ARBA00023136"/>
    </source>
</evidence>
<organism evidence="13 14">
    <name type="scientific">Nocardia vinacea</name>
    <dbReference type="NCBI Taxonomy" id="96468"/>
    <lineage>
        <taxon>Bacteria</taxon>
        <taxon>Bacillati</taxon>
        <taxon>Actinomycetota</taxon>
        <taxon>Actinomycetes</taxon>
        <taxon>Mycobacteriales</taxon>
        <taxon>Nocardiaceae</taxon>
        <taxon>Nocardia</taxon>
    </lineage>
</organism>
<keyword evidence="7" id="KW-0059">Arsenical resistance</keyword>
<keyword evidence="8 11" id="KW-1133">Transmembrane helix</keyword>
<evidence type="ECO:0000256" key="5">
    <source>
        <dbReference type="ARBA" id="ARBA00022475"/>
    </source>
</evidence>
<feature type="transmembrane region" description="Helical" evidence="11">
    <location>
        <begin position="189"/>
        <end position="208"/>
    </location>
</feature>
<sequence>MGHVSEQQVDSAAENPPSSALVSAPPRWGLSTLDWVRLGLFAAGLLCVVTGLLPRAEAADNMRRIGPLLLFLCSVIILAELTRQAKVFDVIAHRLAILGRGYYPALFLLCVLFAAATTILLNLDTTAVLLTPVMLALAVPARIPPLPLAMTTLWLANTASLLLPVSNLTNLLAADRVALRATDFAARMWAPQLVSIAATMVCLWVWYWRRGRRETDRYVPPEPIRPENARERTLLYTTAGACLLFILAIPFVGDRIGIAATLAAAIAVVAFAIFDRSSLRLSLIPWQLLVFVVGLFLVVPTLSRFGLADVMHALIGHDSGVVGAYRAAGAGAGLSNVANNLPAYTAGEAVVSEENRNQLLALLIGTNVGPIVTPWASLATLLCLEFCRTHGVRVPMPRFVLTGLGLAVVATTGAVAVLLATG</sequence>
<comment type="similarity">
    <text evidence="3">Belongs to the CitM (TC 2.A.11) transporter family.</text>
</comment>
<evidence type="ECO:0000256" key="10">
    <source>
        <dbReference type="SAM" id="MobiDB-lite"/>
    </source>
</evidence>
<evidence type="ECO:0000313" key="13">
    <source>
        <dbReference type="EMBL" id="WUV50878.1"/>
    </source>
</evidence>
<protein>
    <submittedName>
        <fullName evidence="13">SLC13 family permease</fullName>
    </submittedName>
</protein>
<dbReference type="RefSeq" id="WP_329415716.1">
    <property type="nucleotide sequence ID" value="NZ_CP109441.1"/>
</dbReference>
<evidence type="ECO:0000256" key="4">
    <source>
        <dbReference type="ARBA" id="ARBA00022448"/>
    </source>
</evidence>
<dbReference type="Proteomes" id="UP001432062">
    <property type="component" value="Chromosome"/>
</dbReference>
<feature type="transmembrane region" description="Helical" evidence="11">
    <location>
        <begin position="133"/>
        <end position="156"/>
    </location>
</feature>
<feature type="transmembrane region" description="Helical" evidence="11">
    <location>
        <begin position="35"/>
        <end position="53"/>
    </location>
</feature>
<comment type="subcellular location">
    <subcellularLocation>
        <location evidence="1">Cell membrane</location>
        <topology evidence="1">Multi-pass membrane protein</topology>
    </subcellularLocation>
</comment>
<evidence type="ECO:0000256" key="8">
    <source>
        <dbReference type="ARBA" id="ARBA00022989"/>
    </source>
</evidence>
<dbReference type="PANTHER" id="PTHR43302:SF5">
    <property type="entry name" value="TRANSPORTER ARSB-RELATED"/>
    <property type="match status" value="1"/>
</dbReference>
<keyword evidence="5" id="KW-1003">Cell membrane</keyword>
<dbReference type="InterPro" id="IPR004680">
    <property type="entry name" value="Cit_transptr-like_dom"/>
</dbReference>
<keyword evidence="6 11" id="KW-0812">Transmembrane</keyword>
<keyword evidence="4" id="KW-0813">Transport</keyword>
<feature type="region of interest" description="Disordered" evidence="10">
    <location>
        <begin position="1"/>
        <end position="21"/>
    </location>
</feature>
<evidence type="ECO:0000256" key="6">
    <source>
        <dbReference type="ARBA" id="ARBA00022692"/>
    </source>
</evidence>
<evidence type="ECO:0000256" key="1">
    <source>
        <dbReference type="ARBA" id="ARBA00004651"/>
    </source>
</evidence>
<keyword evidence="14" id="KW-1185">Reference proteome</keyword>
<feature type="transmembrane region" description="Helical" evidence="11">
    <location>
        <begin position="256"/>
        <end position="274"/>
    </location>
</feature>
<dbReference type="PRINTS" id="PR00758">
    <property type="entry name" value="ARSENICPUMP"/>
</dbReference>
<evidence type="ECO:0000259" key="12">
    <source>
        <dbReference type="Pfam" id="PF03600"/>
    </source>
</evidence>
<dbReference type="InterPro" id="IPR000802">
    <property type="entry name" value="Arsenical_pump_ArsB"/>
</dbReference>
<feature type="transmembrane region" description="Helical" evidence="11">
    <location>
        <begin position="399"/>
        <end position="420"/>
    </location>
</feature>
<feature type="domain" description="Citrate transporter-like" evidence="12">
    <location>
        <begin position="37"/>
        <end position="346"/>
    </location>
</feature>
<gene>
    <name evidence="13" type="ORF">OG563_01960</name>
</gene>
<dbReference type="Pfam" id="PF03600">
    <property type="entry name" value="CitMHS"/>
    <property type="match status" value="1"/>
</dbReference>
<evidence type="ECO:0000256" key="7">
    <source>
        <dbReference type="ARBA" id="ARBA00022849"/>
    </source>
</evidence>
<feature type="transmembrane region" description="Helical" evidence="11">
    <location>
        <begin position="102"/>
        <end position="121"/>
    </location>
</feature>
<reference evidence="13" key="1">
    <citation type="submission" date="2022-10" db="EMBL/GenBank/DDBJ databases">
        <title>The complete genomes of actinobacterial strains from the NBC collection.</title>
        <authorList>
            <person name="Joergensen T.S."/>
            <person name="Alvarez Arevalo M."/>
            <person name="Sterndorff E.B."/>
            <person name="Faurdal D."/>
            <person name="Vuksanovic O."/>
            <person name="Mourched A.-S."/>
            <person name="Charusanti P."/>
            <person name="Shaw S."/>
            <person name="Blin K."/>
            <person name="Weber T."/>
        </authorList>
    </citation>
    <scope>NUCLEOTIDE SEQUENCE</scope>
    <source>
        <strain evidence="13">NBC_01482</strain>
    </source>
</reference>
<feature type="transmembrane region" description="Helical" evidence="11">
    <location>
        <begin position="359"/>
        <end position="387"/>
    </location>
</feature>
<evidence type="ECO:0000256" key="11">
    <source>
        <dbReference type="SAM" id="Phobius"/>
    </source>
</evidence>
<feature type="transmembrane region" description="Helical" evidence="11">
    <location>
        <begin position="233"/>
        <end position="250"/>
    </location>
</feature>
<proteinExistence type="inferred from homology"/>
<keyword evidence="9 11" id="KW-0472">Membrane</keyword>
<comment type="similarity">
    <text evidence="2">Belongs to the ArsB family.</text>
</comment>
<name>A0ABZ1Z5R9_9NOCA</name>
<dbReference type="PANTHER" id="PTHR43302">
    <property type="entry name" value="TRANSPORTER ARSB-RELATED"/>
    <property type="match status" value="1"/>
</dbReference>
<evidence type="ECO:0000256" key="3">
    <source>
        <dbReference type="ARBA" id="ARBA00009843"/>
    </source>
</evidence>
<accession>A0ABZ1Z5R9</accession>